<dbReference type="eggNOG" id="COG0737">
    <property type="taxonomic scope" value="Bacteria"/>
</dbReference>
<dbReference type="GO" id="GO:0046872">
    <property type="term" value="F:metal ion binding"/>
    <property type="evidence" value="ECO:0007669"/>
    <property type="project" value="InterPro"/>
</dbReference>
<dbReference type="GO" id="GO:0016788">
    <property type="term" value="F:hydrolase activity, acting on ester bonds"/>
    <property type="evidence" value="ECO:0007669"/>
    <property type="project" value="InterPro"/>
</dbReference>
<dbReference type="InterPro" id="IPR029052">
    <property type="entry name" value="Metallo-depent_PP-like"/>
</dbReference>
<dbReference type="InterPro" id="IPR006146">
    <property type="entry name" value="5'-Nucleotdase_CS"/>
</dbReference>
<dbReference type="GO" id="GO:0030288">
    <property type="term" value="C:outer membrane-bounded periplasmic space"/>
    <property type="evidence" value="ECO:0007669"/>
    <property type="project" value="TreeGrafter"/>
</dbReference>
<keyword evidence="2" id="KW-0732">Signal</keyword>
<dbReference type="InterPro" id="IPR004843">
    <property type="entry name" value="Calcineurin-like_PHP"/>
</dbReference>
<evidence type="ECO:0000313" key="6">
    <source>
        <dbReference type="EMBL" id="AFM26414.1"/>
    </source>
</evidence>
<evidence type="ECO:0000256" key="1">
    <source>
        <dbReference type="ARBA" id="ARBA00006654"/>
    </source>
</evidence>
<dbReference type="PANTHER" id="PTHR11575:SF24">
    <property type="entry name" value="5'-NUCLEOTIDASE"/>
    <property type="match status" value="1"/>
</dbReference>
<dbReference type="HOGENOM" id="CLU_005854_7_3_7"/>
<sequence>MEFCAFFRRPVWCFWLIVVFLGLFVTQGSFASETLNLTILHMNDPHAHYVPKKEKESAMGGFGKALTVMNQVRAANAEQGKETLTFMAGDLLTGTPFSAVFKGSLGVELMNVMGFTAMAVGNHEFDYGQENLMKNLLPKMGFPLLSANIRTSKGDRVFEASITKKFPKSDTRVIIFGLTTKDTPVTTHPRNVEGLIFEDPIKAAKEIVKDTADSDLVIALTHIGVDQDVKLAEAVPEIDVIVGGHTHTNLPQPLKVGNTLIVQADAYSEYVGKLDLEVSGGNVVKYHGELMALGPDIKEDPQITAIIEEHQKVFGPEMRRPIGKAEIFLDGSKRSVRSDRTTNLGSILSYLMAEYAKTDVALINGGSIRESINEGPITLMDIYTVLPFSNIVVKMTLSGEELRSVLQRSVELEPGSGGKLQIHGIDYSVGNGAVKIASVGGKPFKPSSEYSVAISDFLAAGGDGYAVFKENGRNRFNYEKQVSELFIDFVQTGQPITAAGIEKLK</sequence>
<dbReference type="Gene3D" id="3.60.21.10">
    <property type="match status" value="1"/>
</dbReference>
<dbReference type="AlphaFoldDB" id="I4CA23"/>
<dbReference type="STRING" id="706587.Desti_3770"/>
<gene>
    <name evidence="6" type="ordered locus">Desti_3770</name>
</gene>
<keyword evidence="3 6" id="KW-0378">Hydrolase</keyword>
<dbReference type="Pfam" id="PF00149">
    <property type="entry name" value="Metallophos"/>
    <property type="match status" value="1"/>
</dbReference>
<name>I4CA23_DESTA</name>
<dbReference type="SUPFAM" id="SSF55816">
    <property type="entry name" value="5'-nucleotidase (syn. UDP-sugar hydrolase), C-terminal domain"/>
    <property type="match status" value="1"/>
</dbReference>
<dbReference type="GO" id="GO:0000166">
    <property type="term" value="F:nucleotide binding"/>
    <property type="evidence" value="ECO:0007669"/>
    <property type="project" value="UniProtKB-KW"/>
</dbReference>
<accession>I4CA23</accession>
<dbReference type="Proteomes" id="UP000006055">
    <property type="component" value="Chromosome"/>
</dbReference>
<dbReference type="InterPro" id="IPR036907">
    <property type="entry name" value="5'-Nucleotdase_C_sf"/>
</dbReference>
<keyword evidence="3" id="KW-0547">Nucleotide-binding</keyword>
<dbReference type="SUPFAM" id="SSF56300">
    <property type="entry name" value="Metallo-dependent phosphatases"/>
    <property type="match status" value="1"/>
</dbReference>
<feature type="domain" description="5'-Nucleotidase C-terminal" evidence="5">
    <location>
        <begin position="322"/>
        <end position="470"/>
    </location>
</feature>
<dbReference type="OrthoDB" id="9803927at2"/>
<proteinExistence type="inferred from homology"/>
<feature type="domain" description="Calcineurin-like phosphoesterase" evidence="4">
    <location>
        <begin position="38"/>
        <end position="248"/>
    </location>
</feature>
<dbReference type="PROSITE" id="PS00786">
    <property type="entry name" value="5_NUCLEOTIDASE_2"/>
    <property type="match status" value="1"/>
</dbReference>
<evidence type="ECO:0000313" key="7">
    <source>
        <dbReference type="Proteomes" id="UP000006055"/>
    </source>
</evidence>
<organism evidence="6 7">
    <name type="scientific">Desulfomonile tiedjei (strain ATCC 49306 / DSM 6799 / DCB-1)</name>
    <dbReference type="NCBI Taxonomy" id="706587"/>
    <lineage>
        <taxon>Bacteria</taxon>
        <taxon>Pseudomonadati</taxon>
        <taxon>Thermodesulfobacteriota</taxon>
        <taxon>Desulfomonilia</taxon>
        <taxon>Desulfomonilales</taxon>
        <taxon>Desulfomonilaceae</taxon>
        <taxon>Desulfomonile</taxon>
    </lineage>
</organism>
<dbReference type="Gene3D" id="3.90.780.10">
    <property type="entry name" value="5'-Nucleotidase, C-terminal domain"/>
    <property type="match status" value="1"/>
</dbReference>
<reference evidence="7" key="1">
    <citation type="submission" date="2012-06" db="EMBL/GenBank/DDBJ databases">
        <title>Complete sequence of chromosome of Desulfomonile tiedjei DSM 6799.</title>
        <authorList>
            <person name="Lucas S."/>
            <person name="Copeland A."/>
            <person name="Lapidus A."/>
            <person name="Glavina del Rio T."/>
            <person name="Dalin E."/>
            <person name="Tice H."/>
            <person name="Bruce D."/>
            <person name="Goodwin L."/>
            <person name="Pitluck S."/>
            <person name="Peters L."/>
            <person name="Ovchinnikova G."/>
            <person name="Zeytun A."/>
            <person name="Lu M."/>
            <person name="Kyrpides N."/>
            <person name="Mavromatis K."/>
            <person name="Ivanova N."/>
            <person name="Brettin T."/>
            <person name="Detter J.C."/>
            <person name="Han C."/>
            <person name="Larimer F."/>
            <person name="Land M."/>
            <person name="Hauser L."/>
            <person name="Markowitz V."/>
            <person name="Cheng J.-F."/>
            <person name="Hugenholtz P."/>
            <person name="Woyke T."/>
            <person name="Wu D."/>
            <person name="Spring S."/>
            <person name="Schroeder M."/>
            <person name="Brambilla E."/>
            <person name="Klenk H.-P."/>
            <person name="Eisen J.A."/>
        </authorList>
    </citation>
    <scope>NUCLEOTIDE SEQUENCE [LARGE SCALE GENOMIC DNA]</scope>
    <source>
        <strain evidence="7">ATCC 49306 / DSM 6799 / DCB-1</strain>
    </source>
</reference>
<dbReference type="CDD" id="cd00845">
    <property type="entry name" value="MPP_UshA_N_like"/>
    <property type="match status" value="1"/>
</dbReference>
<dbReference type="Pfam" id="PF02872">
    <property type="entry name" value="5_nucleotid_C"/>
    <property type="match status" value="1"/>
</dbReference>
<evidence type="ECO:0000259" key="5">
    <source>
        <dbReference type="Pfam" id="PF02872"/>
    </source>
</evidence>
<dbReference type="InterPro" id="IPR006179">
    <property type="entry name" value="5_nucleotidase/apyrase"/>
</dbReference>
<dbReference type="RefSeq" id="WP_014811540.1">
    <property type="nucleotide sequence ID" value="NC_018025.1"/>
</dbReference>
<keyword evidence="7" id="KW-1185">Reference proteome</keyword>
<evidence type="ECO:0000256" key="3">
    <source>
        <dbReference type="RuleBase" id="RU362119"/>
    </source>
</evidence>
<protein>
    <submittedName>
        <fullName evidence="6">5'-nucleotidase/2',3'-cyclic phosphodiesterase-like hydrolase</fullName>
    </submittedName>
</protein>
<evidence type="ECO:0000256" key="2">
    <source>
        <dbReference type="ARBA" id="ARBA00022729"/>
    </source>
</evidence>
<evidence type="ECO:0000259" key="4">
    <source>
        <dbReference type="Pfam" id="PF00149"/>
    </source>
</evidence>
<comment type="similarity">
    <text evidence="1 3">Belongs to the 5'-nucleotidase family.</text>
</comment>
<dbReference type="PANTHER" id="PTHR11575">
    <property type="entry name" value="5'-NUCLEOTIDASE-RELATED"/>
    <property type="match status" value="1"/>
</dbReference>
<dbReference type="KEGG" id="dti:Desti_3770"/>
<dbReference type="InterPro" id="IPR008334">
    <property type="entry name" value="5'-Nucleotdase_C"/>
</dbReference>
<dbReference type="PRINTS" id="PR01607">
    <property type="entry name" value="APYRASEFAMLY"/>
</dbReference>
<dbReference type="GO" id="GO:0009166">
    <property type="term" value="P:nucleotide catabolic process"/>
    <property type="evidence" value="ECO:0007669"/>
    <property type="project" value="InterPro"/>
</dbReference>
<dbReference type="EMBL" id="CP003360">
    <property type="protein sequence ID" value="AFM26414.1"/>
    <property type="molecule type" value="Genomic_DNA"/>
</dbReference>